<sequence length="156" mass="16869">MGSSSNQGMINNNMALDVGYDVPNMITPPAAYNLDPAEEYMAIPAEEYVLNPAEGTNINLVKEYMVITAEEYIVNTAEGSNINPAEGDNVILQENDILEVAIGFGGPYNIIDPEVNDILDVAGFGGYNANPRGNDNIDSLDMALKGFQDGFKKMKK</sequence>
<reference evidence="1 2" key="1">
    <citation type="journal article" date="2024" name="G3 (Bethesda)">
        <title>Genome assembly of Hibiscus sabdariffa L. provides insights into metabolisms of medicinal natural products.</title>
        <authorList>
            <person name="Kim T."/>
        </authorList>
    </citation>
    <scope>NUCLEOTIDE SEQUENCE [LARGE SCALE GENOMIC DNA]</scope>
    <source>
        <strain evidence="1">TK-2024</strain>
        <tissue evidence="1">Old leaves</tissue>
    </source>
</reference>
<comment type="caution">
    <text evidence="1">The sequence shown here is derived from an EMBL/GenBank/DDBJ whole genome shotgun (WGS) entry which is preliminary data.</text>
</comment>
<evidence type="ECO:0000313" key="1">
    <source>
        <dbReference type="EMBL" id="KAK8513044.1"/>
    </source>
</evidence>
<protein>
    <submittedName>
        <fullName evidence="1">Uncharacterized protein</fullName>
    </submittedName>
</protein>
<gene>
    <name evidence="1" type="ORF">V6N12_030450</name>
</gene>
<keyword evidence="2" id="KW-1185">Reference proteome</keyword>
<proteinExistence type="predicted"/>
<dbReference type="Proteomes" id="UP001472677">
    <property type="component" value="Unassembled WGS sequence"/>
</dbReference>
<organism evidence="1 2">
    <name type="scientific">Hibiscus sabdariffa</name>
    <name type="common">roselle</name>
    <dbReference type="NCBI Taxonomy" id="183260"/>
    <lineage>
        <taxon>Eukaryota</taxon>
        <taxon>Viridiplantae</taxon>
        <taxon>Streptophyta</taxon>
        <taxon>Embryophyta</taxon>
        <taxon>Tracheophyta</taxon>
        <taxon>Spermatophyta</taxon>
        <taxon>Magnoliopsida</taxon>
        <taxon>eudicotyledons</taxon>
        <taxon>Gunneridae</taxon>
        <taxon>Pentapetalae</taxon>
        <taxon>rosids</taxon>
        <taxon>malvids</taxon>
        <taxon>Malvales</taxon>
        <taxon>Malvaceae</taxon>
        <taxon>Malvoideae</taxon>
        <taxon>Hibiscus</taxon>
    </lineage>
</organism>
<accession>A0ABR2C0X1</accession>
<dbReference type="EMBL" id="JBBPBM010000071">
    <property type="protein sequence ID" value="KAK8513044.1"/>
    <property type="molecule type" value="Genomic_DNA"/>
</dbReference>
<evidence type="ECO:0000313" key="2">
    <source>
        <dbReference type="Proteomes" id="UP001472677"/>
    </source>
</evidence>
<name>A0ABR2C0X1_9ROSI</name>